<comment type="subcellular location">
    <subcellularLocation>
        <location evidence="3">Plastid</location>
        <location evidence="3">Amyloplast</location>
    </subcellularLocation>
    <subcellularLocation>
        <location evidence="2">Plastid</location>
        <location evidence="2">Chloroplast</location>
    </subcellularLocation>
</comment>
<evidence type="ECO:0000256" key="7">
    <source>
        <dbReference type="ARBA" id="ARBA00022528"/>
    </source>
</evidence>
<dbReference type="GO" id="GO:0004373">
    <property type="term" value="F:alpha-1,4-glucan glucosyltransferase (UDP-glucose donor) activity"/>
    <property type="evidence" value="ECO:0007669"/>
    <property type="project" value="InterPro"/>
</dbReference>
<proteinExistence type="inferred from homology"/>
<dbReference type="GO" id="GO:0009011">
    <property type="term" value="F:alpha-1,4-glucan glucosyltransferase (ADP-glucose donor) activity"/>
    <property type="evidence" value="ECO:0007669"/>
    <property type="project" value="UniProtKB-EC"/>
</dbReference>
<evidence type="ECO:0000256" key="10">
    <source>
        <dbReference type="ARBA" id="ARBA00022679"/>
    </source>
</evidence>
<comment type="pathway">
    <text evidence="4">Glycan biosynthesis; starch biosynthesis.</text>
</comment>
<evidence type="ECO:0000313" key="15">
    <source>
        <dbReference type="EMBL" id="KIZ06601.1"/>
    </source>
</evidence>
<organism evidence="15 16">
    <name type="scientific">Monoraphidium neglectum</name>
    <dbReference type="NCBI Taxonomy" id="145388"/>
    <lineage>
        <taxon>Eukaryota</taxon>
        <taxon>Viridiplantae</taxon>
        <taxon>Chlorophyta</taxon>
        <taxon>core chlorophytes</taxon>
        <taxon>Chlorophyceae</taxon>
        <taxon>CS clade</taxon>
        <taxon>Sphaeropleales</taxon>
        <taxon>Selenastraceae</taxon>
        <taxon>Monoraphidium</taxon>
    </lineage>
</organism>
<dbReference type="STRING" id="145388.A0A0D2NQK4"/>
<evidence type="ECO:0000256" key="8">
    <source>
        <dbReference type="ARBA" id="ARBA00022640"/>
    </source>
</evidence>
<evidence type="ECO:0000256" key="4">
    <source>
        <dbReference type="ARBA" id="ARBA00004727"/>
    </source>
</evidence>
<evidence type="ECO:0000256" key="5">
    <source>
        <dbReference type="ARBA" id="ARBA00010281"/>
    </source>
</evidence>
<evidence type="ECO:0000256" key="1">
    <source>
        <dbReference type="ARBA" id="ARBA00001478"/>
    </source>
</evidence>
<dbReference type="Pfam" id="PF08323">
    <property type="entry name" value="Glyco_transf_5"/>
    <property type="match status" value="1"/>
</dbReference>
<evidence type="ECO:0000313" key="16">
    <source>
        <dbReference type="Proteomes" id="UP000054498"/>
    </source>
</evidence>
<evidence type="ECO:0000256" key="13">
    <source>
        <dbReference type="ARBA" id="ARBA00023234"/>
    </source>
</evidence>
<dbReference type="GO" id="GO:0009507">
    <property type="term" value="C:chloroplast"/>
    <property type="evidence" value="ECO:0007669"/>
    <property type="project" value="UniProtKB-SubCell"/>
</dbReference>
<keyword evidence="11" id="KW-0750">Starch biosynthesis</keyword>
<keyword evidence="13" id="KW-0035">Amyloplast</keyword>
<dbReference type="Proteomes" id="UP000054498">
    <property type="component" value="Unassembled WGS sequence"/>
</dbReference>
<dbReference type="PANTHER" id="PTHR45825:SF11">
    <property type="entry name" value="ALPHA AMYLASE DOMAIN-CONTAINING PROTEIN"/>
    <property type="match status" value="1"/>
</dbReference>
<keyword evidence="16" id="KW-1185">Reference proteome</keyword>
<keyword evidence="9 15" id="KW-0328">Glycosyltransferase</keyword>
<dbReference type="AlphaFoldDB" id="A0A0D2NQK4"/>
<dbReference type="OrthoDB" id="512920at2759"/>
<comment type="similarity">
    <text evidence="5">Belongs to the glycosyltransferase 1 family. Bacterial/plant glycogen synthase subfamily.</text>
</comment>
<dbReference type="NCBIfam" id="TIGR02095">
    <property type="entry name" value="glgA"/>
    <property type="match status" value="1"/>
</dbReference>
<dbReference type="Gene3D" id="3.40.50.2000">
    <property type="entry name" value="Glycogen Phosphorylase B"/>
    <property type="match status" value="2"/>
</dbReference>
<dbReference type="EMBL" id="KK100352">
    <property type="protein sequence ID" value="KIZ06601.1"/>
    <property type="molecule type" value="Genomic_DNA"/>
</dbReference>
<evidence type="ECO:0000256" key="11">
    <source>
        <dbReference type="ARBA" id="ARBA00022922"/>
    </source>
</evidence>
<evidence type="ECO:0000256" key="9">
    <source>
        <dbReference type="ARBA" id="ARBA00022676"/>
    </source>
</evidence>
<protein>
    <recommendedName>
        <fullName evidence="6">starch synthase</fullName>
        <ecNumber evidence="6">2.4.1.21</ecNumber>
    </recommendedName>
</protein>
<dbReference type="RefSeq" id="XP_013905620.1">
    <property type="nucleotide sequence ID" value="XM_014050166.1"/>
</dbReference>
<feature type="domain" description="Starch synthase catalytic" evidence="14">
    <location>
        <begin position="25"/>
        <end position="272"/>
    </location>
</feature>
<evidence type="ECO:0000256" key="3">
    <source>
        <dbReference type="ARBA" id="ARBA00004602"/>
    </source>
</evidence>
<reference evidence="15 16" key="1">
    <citation type="journal article" date="2013" name="BMC Genomics">
        <title>Reconstruction of the lipid metabolism for the microalga Monoraphidium neglectum from its genome sequence reveals characteristics suitable for biofuel production.</title>
        <authorList>
            <person name="Bogen C."/>
            <person name="Al-Dilaimi A."/>
            <person name="Albersmeier A."/>
            <person name="Wichmann J."/>
            <person name="Grundmann M."/>
            <person name="Rupp O."/>
            <person name="Lauersen K.J."/>
            <person name="Blifernez-Klassen O."/>
            <person name="Kalinowski J."/>
            <person name="Goesmann A."/>
            <person name="Mussgnug J.H."/>
            <person name="Kruse O."/>
        </authorList>
    </citation>
    <scope>NUCLEOTIDE SEQUENCE [LARGE SCALE GENOMIC DNA]</scope>
    <source>
        <strain evidence="15 16">SAG 48.87</strain>
    </source>
</reference>
<name>A0A0D2NQK4_9CHLO</name>
<evidence type="ECO:0000259" key="14">
    <source>
        <dbReference type="Pfam" id="PF08323"/>
    </source>
</evidence>
<dbReference type="GeneID" id="25731012"/>
<evidence type="ECO:0000256" key="2">
    <source>
        <dbReference type="ARBA" id="ARBA00004229"/>
    </source>
</evidence>
<evidence type="ECO:0000256" key="12">
    <source>
        <dbReference type="ARBA" id="ARBA00022946"/>
    </source>
</evidence>
<keyword evidence="8" id="KW-0934">Plastid</keyword>
<keyword evidence="12" id="KW-0809">Transit peptide</keyword>
<dbReference type="PANTHER" id="PTHR45825">
    <property type="entry name" value="GRANULE-BOUND STARCH SYNTHASE 1, CHLOROPLASTIC/AMYLOPLASTIC"/>
    <property type="match status" value="1"/>
</dbReference>
<dbReference type="Pfam" id="PF13692">
    <property type="entry name" value="Glyco_trans_1_4"/>
    <property type="match status" value="1"/>
</dbReference>
<dbReference type="SUPFAM" id="SSF53756">
    <property type="entry name" value="UDP-Glycosyltransferase/glycogen phosphorylase"/>
    <property type="match status" value="1"/>
</dbReference>
<evidence type="ECO:0000256" key="6">
    <source>
        <dbReference type="ARBA" id="ARBA00012588"/>
    </source>
</evidence>
<dbReference type="KEGG" id="mng:MNEG_1354"/>
<dbReference type="UniPathway" id="UPA00152"/>
<dbReference type="EC" id="2.4.1.21" evidence="6"/>
<dbReference type="CDD" id="cd03791">
    <property type="entry name" value="GT5_Glycogen_synthase_DULL1-like"/>
    <property type="match status" value="1"/>
</dbReference>
<keyword evidence="7" id="KW-0150">Chloroplast</keyword>
<dbReference type="InterPro" id="IPR013534">
    <property type="entry name" value="Starch_synth_cat_dom"/>
</dbReference>
<dbReference type="FunFam" id="3.40.50.2000:FF:000048">
    <property type="entry name" value="Starch synthase, chloroplastic/amyloplastic"/>
    <property type="match status" value="1"/>
</dbReference>
<comment type="catalytic activity">
    <reaction evidence="1">
        <text>[(1-&gt;4)-alpha-D-glucosyl](n) + ADP-alpha-D-glucose = [(1-&gt;4)-alpha-D-glucosyl](n+1) + ADP + H(+)</text>
        <dbReference type="Rhea" id="RHEA:18189"/>
        <dbReference type="Rhea" id="RHEA-COMP:9584"/>
        <dbReference type="Rhea" id="RHEA-COMP:9587"/>
        <dbReference type="ChEBI" id="CHEBI:15378"/>
        <dbReference type="ChEBI" id="CHEBI:15444"/>
        <dbReference type="ChEBI" id="CHEBI:57498"/>
        <dbReference type="ChEBI" id="CHEBI:456216"/>
        <dbReference type="EC" id="2.4.1.21"/>
    </reaction>
</comment>
<dbReference type="GO" id="GO:0019252">
    <property type="term" value="P:starch biosynthetic process"/>
    <property type="evidence" value="ECO:0007669"/>
    <property type="project" value="UniProtKB-UniPathway"/>
</dbReference>
<sequence>MLPCPWAYVHLGKPHHIHARTPSKAAPWSKTGGLGDVIGSLPIALAERGHRVMVVIPRYDDYEDTLDTGVKVELLGHSTIAYFHKRHKGVDFVFVDHPSYKRPAGLYADAKGPYGDNQFRFTLLCLAACEAPLNLPLESAEGGSKTVYGQDITFLANDWHGSLVPVYLAGKYRPHGVYMNARSILAIHNLRHQGVFPPHTFHELGLPDNWYGAVEWQYPPHQRQGSYAEEGRSMNHLKAGITTADRLLTVSPGYSTEITTFLGGWGLEGLLASRASVLSGIVNGIDEDEWNPETDPHLPTNYSAADFKAGKAANKAALQQELGLPVDPDVPLLAFIGRLDFQKGADLVLQVAPWLMSQKVQLVCLGTGTPDLEAGLRWLEATYPQQARGWVGFNVAMSHKMTAAADILLMPSRFEPCGLNQLYAMRYGTVDRAVR</sequence>
<gene>
    <name evidence="15" type="ORF">MNEG_1354</name>
</gene>
<accession>A0A0D2NQK4</accession>
<dbReference type="InterPro" id="IPR011835">
    <property type="entry name" value="GS/SS"/>
</dbReference>
<dbReference type="GO" id="GO:0010021">
    <property type="term" value="P:amylopectin biosynthetic process"/>
    <property type="evidence" value="ECO:0007669"/>
    <property type="project" value="UniProtKB-ARBA"/>
</dbReference>
<keyword evidence="10 15" id="KW-0808">Transferase</keyword>
<dbReference type="GO" id="GO:0009501">
    <property type="term" value="C:amyloplast"/>
    <property type="evidence" value="ECO:0007669"/>
    <property type="project" value="UniProtKB-SubCell"/>
</dbReference>